<dbReference type="Proteomes" id="UP001333818">
    <property type="component" value="Unassembled WGS sequence"/>
</dbReference>
<keyword evidence="2" id="KW-1185">Reference proteome</keyword>
<gene>
    <name evidence="1" type="ORF">V2H45_22335</name>
</gene>
<dbReference type="EMBL" id="JAZBJZ010000137">
    <property type="protein sequence ID" value="MEE3719486.1"/>
    <property type="molecule type" value="Genomic_DNA"/>
</dbReference>
<sequence>MRLVNLAVNVGAIAVCLATTLALQLPQLNQRLVGQTLESDRKAVKQEEARLQLLSRLPPKGLGFNNMIANFAFVSFLQYFGDDEARVDHKTGFGLSPKYFEVIVDRNPRFLNIYIYLSTSVSMFAAAPRKAIALYSKGLESLSPEQEPYAYTVWRRKATDELLFLGDAEAARKSYLKAAEWVERAKFGADAISETKYVAQWSRESAAWLSEKRDLRSAQIAAWKLVLSTAIDKKTLQNIAIEIDKLGMELTVGEDGKIDIVPKKSS</sequence>
<dbReference type="RefSeq" id="WP_330485922.1">
    <property type="nucleotide sequence ID" value="NZ_JAZBJZ010000137.1"/>
</dbReference>
<evidence type="ECO:0000313" key="2">
    <source>
        <dbReference type="Proteomes" id="UP001333818"/>
    </source>
</evidence>
<reference evidence="1" key="1">
    <citation type="submission" date="2024-01" db="EMBL/GenBank/DDBJ databases">
        <title>Bank of Algae and Cyanobacteria of the Azores (BACA) strain genomes.</title>
        <authorList>
            <person name="Luz R."/>
            <person name="Cordeiro R."/>
            <person name="Fonseca A."/>
            <person name="Goncalves V."/>
        </authorList>
    </citation>
    <scope>NUCLEOTIDE SEQUENCE</scope>
    <source>
        <strain evidence="1">BACA0141</strain>
    </source>
</reference>
<accession>A0AAW9Q2Y2</accession>
<name>A0AAW9Q2Y2_9CYAN</name>
<dbReference type="AlphaFoldDB" id="A0AAW9Q2Y2"/>
<proteinExistence type="predicted"/>
<protein>
    <submittedName>
        <fullName evidence="1">Uncharacterized protein</fullName>
    </submittedName>
</protein>
<comment type="caution">
    <text evidence="1">The sequence shown here is derived from an EMBL/GenBank/DDBJ whole genome shotgun (WGS) entry which is preliminary data.</text>
</comment>
<organism evidence="1 2">
    <name type="scientific">Tumidithrix elongata BACA0141</name>
    <dbReference type="NCBI Taxonomy" id="2716417"/>
    <lineage>
        <taxon>Bacteria</taxon>
        <taxon>Bacillati</taxon>
        <taxon>Cyanobacteriota</taxon>
        <taxon>Cyanophyceae</taxon>
        <taxon>Pseudanabaenales</taxon>
        <taxon>Pseudanabaenaceae</taxon>
        <taxon>Tumidithrix</taxon>
        <taxon>Tumidithrix elongata</taxon>
    </lineage>
</organism>
<evidence type="ECO:0000313" key="1">
    <source>
        <dbReference type="EMBL" id="MEE3719486.1"/>
    </source>
</evidence>